<organism evidence="2">
    <name type="scientific">Cacopsylla melanoneura</name>
    <dbReference type="NCBI Taxonomy" id="428564"/>
    <lineage>
        <taxon>Eukaryota</taxon>
        <taxon>Metazoa</taxon>
        <taxon>Ecdysozoa</taxon>
        <taxon>Arthropoda</taxon>
        <taxon>Hexapoda</taxon>
        <taxon>Insecta</taxon>
        <taxon>Pterygota</taxon>
        <taxon>Neoptera</taxon>
        <taxon>Paraneoptera</taxon>
        <taxon>Hemiptera</taxon>
        <taxon>Sternorrhyncha</taxon>
        <taxon>Psylloidea</taxon>
        <taxon>Psyllidae</taxon>
        <taxon>Psyllinae</taxon>
        <taxon>Cacopsylla</taxon>
    </lineage>
</organism>
<reference evidence="2" key="1">
    <citation type="submission" date="2021-05" db="EMBL/GenBank/DDBJ databases">
        <authorList>
            <person name="Alioto T."/>
            <person name="Alioto T."/>
            <person name="Gomez Garrido J."/>
        </authorList>
    </citation>
    <scope>NUCLEOTIDE SEQUENCE</scope>
</reference>
<name>A0A8D8WIQ4_9HEMI</name>
<keyword evidence="1" id="KW-1133">Transmembrane helix</keyword>
<proteinExistence type="predicted"/>
<dbReference type="EMBL" id="HBUF01200376">
    <property type="protein sequence ID" value="CAG6661693.1"/>
    <property type="molecule type" value="Transcribed_RNA"/>
</dbReference>
<keyword evidence="1" id="KW-0812">Transmembrane</keyword>
<dbReference type="AlphaFoldDB" id="A0A8D8WIQ4"/>
<sequence length="109" mass="12490">MEPLLDFFVINFALFQLISSILLPQLFMLPHSSSVVLITCPSLLQRVRSIIHFCRRVSAKHPLFITSFRICLGFFLYTQLFRHLSVKSRTKVGLSQLLVHVSLILSGVF</sequence>
<evidence type="ECO:0000256" key="1">
    <source>
        <dbReference type="SAM" id="Phobius"/>
    </source>
</evidence>
<protein>
    <submittedName>
        <fullName evidence="2">Uncharacterized protein</fullName>
    </submittedName>
</protein>
<feature type="transmembrane region" description="Helical" evidence="1">
    <location>
        <begin position="7"/>
        <end position="27"/>
    </location>
</feature>
<feature type="transmembrane region" description="Helical" evidence="1">
    <location>
        <begin position="63"/>
        <end position="81"/>
    </location>
</feature>
<keyword evidence="1" id="KW-0472">Membrane</keyword>
<accession>A0A8D8WIQ4</accession>
<evidence type="ECO:0000313" key="2">
    <source>
        <dbReference type="EMBL" id="CAG6661693.1"/>
    </source>
</evidence>